<comment type="caution">
    <text evidence="1">The sequence shown here is derived from an EMBL/GenBank/DDBJ whole genome shotgun (WGS) entry which is preliminary data.</text>
</comment>
<sequence>MNVRLFLSAAAVLVSGCQTLPQRSPSLLHNLDFSALAWQEISADPMLQRAGDPESCWPVYAALRADAPAGYDDCNSAANPLACMAQARQQGRVAALVQLGAGDDSMAGWAAIQRRDGRFVLYGYDSSPCGGWLPSACGYSLHRAECDVLSPPQADPARQLALCDKPYFGVKQQ</sequence>
<name>A0ABT1QXI3_9GAMM</name>
<proteinExistence type="predicted"/>
<evidence type="ECO:0008006" key="3">
    <source>
        <dbReference type="Google" id="ProtNLM"/>
    </source>
</evidence>
<dbReference type="EMBL" id="JANFQO010000023">
    <property type="protein sequence ID" value="MCQ4166992.1"/>
    <property type="molecule type" value="Genomic_DNA"/>
</dbReference>
<organism evidence="1 2">
    <name type="scientific">Tahibacter harae</name>
    <dbReference type="NCBI Taxonomy" id="2963937"/>
    <lineage>
        <taxon>Bacteria</taxon>
        <taxon>Pseudomonadati</taxon>
        <taxon>Pseudomonadota</taxon>
        <taxon>Gammaproteobacteria</taxon>
        <taxon>Lysobacterales</taxon>
        <taxon>Rhodanobacteraceae</taxon>
        <taxon>Tahibacter</taxon>
    </lineage>
</organism>
<gene>
    <name evidence="1" type="ORF">NM961_19940</name>
</gene>
<evidence type="ECO:0000313" key="1">
    <source>
        <dbReference type="EMBL" id="MCQ4166992.1"/>
    </source>
</evidence>
<dbReference type="PROSITE" id="PS51257">
    <property type="entry name" value="PROKAR_LIPOPROTEIN"/>
    <property type="match status" value="1"/>
</dbReference>
<dbReference type="Proteomes" id="UP001165498">
    <property type="component" value="Unassembled WGS sequence"/>
</dbReference>
<keyword evidence="2" id="KW-1185">Reference proteome</keyword>
<protein>
    <recommendedName>
        <fullName evidence="3">Lipoprotein</fullName>
    </recommendedName>
</protein>
<dbReference type="RefSeq" id="WP_255916180.1">
    <property type="nucleotide sequence ID" value="NZ_JANFQO010000023.1"/>
</dbReference>
<accession>A0ABT1QXI3</accession>
<reference evidence="1" key="1">
    <citation type="submission" date="2022-07" db="EMBL/GenBank/DDBJ databases">
        <title>Tahibacter sp., a new gammaproteobacterium isolated from the silt sample collected at pig farm.</title>
        <authorList>
            <person name="Chen H."/>
        </authorList>
    </citation>
    <scope>NUCLEOTIDE SEQUENCE</scope>
    <source>
        <strain evidence="1">P2K</strain>
    </source>
</reference>
<evidence type="ECO:0000313" key="2">
    <source>
        <dbReference type="Proteomes" id="UP001165498"/>
    </source>
</evidence>